<dbReference type="SUPFAM" id="SSF54001">
    <property type="entry name" value="Cysteine proteinases"/>
    <property type="match status" value="1"/>
</dbReference>
<gene>
    <name evidence="3" type="ORF">ABMA27_014547</name>
</gene>
<evidence type="ECO:0000313" key="4">
    <source>
        <dbReference type="Proteomes" id="UP001549920"/>
    </source>
</evidence>
<comment type="caution">
    <text evidence="3">The sequence shown here is derived from an EMBL/GenBank/DDBJ whole genome shotgun (WGS) entry which is preliminary data.</text>
</comment>
<name>A0ABR3I9D0_LOXSC</name>
<sequence length="100" mass="11940">MKVIGVILFICLLVNWIQGYYSGSLKKTYYDLNDAPRLFDKFIKDYNRHYKDYGEYLKRYSIFVRHLQKINIENLLSSTATFGITSFADMTPEEEKQYIM</sequence>
<dbReference type="InterPro" id="IPR013201">
    <property type="entry name" value="Prot_inhib_I29"/>
</dbReference>
<evidence type="ECO:0000313" key="3">
    <source>
        <dbReference type="EMBL" id="KAL0892862.1"/>
    </source>
</evidence>
<dbReference type="EMBL" id="JBEUOH010000006">
    <property type="protein sequence ID" value="KAL0892862.1"/>
    <property type="molecule type" value="Genomic_DNA"/>
</dbReference>
<evidence type="ECO:0000259" key="2">
    <source>
        <dbReference type="SMART" id="SM00848"/>
    </source>
</evidence>
<evidence type="ECO:0000256" key="1">
    <source>
        <dbReference type="SAM" id="SignalP"/>
    </source>
</evidence>
<dbReference type="SMART" id="SM00848">
    <property type="entry name" value="Inhibitor_I29"/>
    <property type="match status" value="1"/>
</dbReference>
<keyword evidence="4" id="KW-1185">Reference proteome</keyword>
<organism evidence="3 4">
    <name type="scientific">Loxostege sticticalis</name>
    <name type="common">Beet webworm moth</name>
    <dbReference type="NCBI Taxonomy" id="481309"/>
    <lineage>
        <taxon>Eukaryota</taxon>
        <taxon>Metazoa</taxon>
        <taxon>Ecdysozoa</taxon>
        <taxon>Arthropoda</taxon>
        <taxon>Hexapoda</taxon>
        <taxon>Insecta</taxon>
        <taxon>Pterygota</taxon>
        <taxon>Neoptera</taxon>
        <taxon>Endopterygota</taxon>
        <taxon>Lepidoptera</taxon>
        <taxon>Glossata</taxon>
        <taxon>Ditrysia</taxon>
        <taxon>Pyraloidea</taxon>
        <taxon>Crambidae</taxon>
        <taxon>Pyraustinae</taxon>
        <taxon>Loxostege</taxon>
    </lineage>
</organism>
<keyword evidence="1" id="KW-0732">Signal</keyword>
<feature type="domain" description="Cathepsin propeptide inhibitor" evidence="2">
    <location>
        <begin position="39"/>
        <end position="95"/>
    </location>
</feature>
<proteinExistence type="predicted"/>
<feature type="signal peptide" evidence="1">
    <location>
        <begin position="1"/>
        <end position="19"/>
    </location>
</feature>
<dbReference type="Gene3D" id="1.10.287.2250">
    <property type="match status" value="1"/>
</dbReference>
<dbReference type="Proteomes" id="UP001549920">
    <property type="component" value="Unassembled WGS sequence"/>
</dbReference>
<protein>
    <recommendedName>
        <fullName evidence="2">Cathepsin propeptide inhibitor domain-containing protein</fullName>
    </recommendedName>
</protein>
<feature type="chain" id="PRO_5046894274" description="Cathepsin propeptide inhibitor domain-containing protein" evidence="1">
    <location>
        <begin position="20"/>
        <end position="100"/>
    </location>
</feature>
<dbReference type="InterPro" id="IPR038765">
    <property type="entry name" value="Papain-like_cys_pep_sf"/>
</dbReference>
<accession>A0ABR3I9D0</accession>
<dbReference type="Pfam" id="PF08246">
    <property type="entry name" value="Inhibitor_I29"/>
    <property type="match status" value="1"/>
</dbReference>
<reference evidence="3 4" key="1">
    <citation type="submission" date="2024-06" db="EMBL/GenBank/DDBJ databases">
        <title>A chromosome-level genome assembly of beet webworm, Loxostege sticticalis.</title>
        <authorList>
            <person name="Zhang Y."/>
        </authorList>
    </citation>
    <scope>NUCLEOTIDE SEQUENCE [LARGE SCALE GENOMIC DNA]</scope>
    <source>
        <strain evidence="3">AQ026</strain>
        <tissue evidence="3">Whole body</tissue>
    </source>
</reference>